<dbReference type="Gene3D" id="3.40.630.40">
    <property type="entry name" value="Zn-dependent exopeptidases"/>
    <property type="match status" value="1"/>
</dbReference>
<dbReference type="InterPro" id="IPR011227">
    <property type="entry name" value="UCP029730"/>
</dbReference>
<dbReference type="InterPro" id="IPR007709">
    <property type="entry name" value="N-FG_amidohydro"/>
</dbReference>
<organism evidence="1 2">
    <name type="scientific">Histidinibacterium lentulum</name>
    <dbReference type="NCBI Taxonomy" id="2480588"/>
    <lineage>
        <taxon>Bacteria</taxon>
        <taxon>Pseudomonadati</taxon>
        <taxon>Pseudomonadota</taxon>
        <taxon>Alphaproteobacteria</taxon>
        <taxon>Rhodobacterales</taxon>
        <taxon>Paracoccaceae</taxon>
        <taxon>Histidinibacterium</taxon>
    </lineage>
</organism>
<proteinExistence type="predicted"/>
<name>A0A3N2R521_9RHOB</name>
<dbReference type="PIRSF" id="PIRSF029730">
    <property type="entry name" value="UCP029730"/>
    <property type="match status" value="1"/>
</dbReference>
<dbReference type="OrthoDB" id="9815326at2"/>
<keyword evidence="1" id="KW-0378">Hydrolase</keyword>
<dbReference type="Pfam" id="PF05013">
    <property type="entry name" value="FGase"/>
    <property type="match status" value="1"/>
</dbReference>
<gene>
    <name evidence="1" type="ORF">EAT49_09305</name>
</gene>
<keyword evidence="2" id="KW-1185">Reference proteome</keyword>
<sequence>MPHDAYEIITAAATSPWLLTCDHASNRVPPGVSGGDLGLAAGEMERHIAYDVGAAGVTRHLAAALGCPAVLSRFTRLAIDPNRGEDDPTLVMKLYDGTIVPGNRAVDAAEVTRRKAALYDPYHGAVAELAARRPDTIYVAIHSFTPRLRGRRPRPWHIGILHAWDERFSRPLLDRLAEEADIITGENEPYPGHLPGDAVDRHALKHGRPNALIELRHDLIDTEAGQRAWATRLAPILEDARAAMEAADRKQTPGARTF</sequence>
<protein>
    <submittedName>
        <fullName evidence="1">N-formylglutamate amidohydrolase</fullName>
    </submittedName>
</protein>
<dbReference type="AlphaFoldDB" id="A0A3N2R521"/>
<dbReference type="EMBL" id="RDRB01000004">
    <property type="protein sequence ID" value="ROU02524.1"/>
    <property type="molecule type" value="Genomic_DNA"/>
</dbReference>
<dbReference type="Proteomes" id="UP000268016">
    <property type="component" value="Unassembled WGS sequence"/>
</dbReference>
<dbReference type="RefSeq" id="WP_123642045.1">
    <property type="nucleotide sequence ID" value="NZ_ML119084.1"/>
</dbReference>
<evidence type="ECO:0000313" key="1">
    <source>
        <dbReference type="EMBL" id="ROU02524.1"/>
    </source>
</evidence>
<dbReference type="GO" id="GO:0016787">
    <property type="term" value="F:hydrolase activity"/>
    <property type="evidence" value="ECO:0007669"/>
    <property type="project" value="UniProtKB-KW"/>
</dbReference>
<comment type="caution">
    <text evidence="1">The sequence shown here is derived from an EMBL/GenBank/DDBJ whole genome shotgun (WGS) entry which is preliminary data.</text>
</comment>
<accession>A0A3N2R521</accession>
<evidence type="ECO:0000313" key="2">
    <source>
        <dbReference type="Proteomes" id="UP000268016"/>
    </source>
</evidence>
<reference evidence="1 2" key="1">
    <citation type="submission" date="2018-10" db="EMBL/GenBank/DDBJ databases">
        <title>Histidinibacterium lentulum gen. nov., sp. nov., a marine bacterium from the culture broth of Picochlorum sp. 122.</title>
        <authorList>
            <person name="Wang G."/>
        </authorList>
    </citation>
    <scope>NUCLEOTIDE SEQUENCE [LARGE SCALE GENOMIC DNA]</scope>
    <source>
        <strain evidence="1 2">B17</strain>
    </source>
</reference>
<dbReference type="SUPFAM" id="SSF53187">
    <property type="entry name" value="Zn-dependent exopeptidases"/>
    <property type="match status" value="1"/>
</dbReference>